<keyword evidence="2" id="KW-1185">Reference proteome</keyword>
<accession>A0A7N2QZZ8</accession>
<evidence type="ECO:0000313" key="1">
    <source>
        <dbReference type="EnsemblPlants" id="QL02p084571:mrna"/>
    </source>
</evidence>
<organism evidence="1 2">
    <name type="scientific">Quercus lobata</name>
    <name type="common">Valley oak</name>
    <dbReference type="NCBI Taxonomy" id="97700"/>
    <lineage>
        <taxon>Eukaryota</taxon>
        <taxon>Viridiplantae</taxon>
        <taxon>Streptophyta</taxon>
        <taxon>Embryophyta</taxon>
        <taxon>Tracheophyta</taxon>
        <taxon>Spermatophyta</taxon>
        <taxon>Magnoliopsida</taxon>
        <taxon>eudicotyledons</taxon>
        <taxon>Gunneridae</taxon>
        <taxon>Pentapetalae</taxon>
        <taxon>rosids</taxon>
        <taxon>fabids</taxon>
        <taxon>Fagales</taxon>
        <taxon>Fagaceae</taxon>
        <taxon>Quercus</taxon>
    </lineage>
</organism>
<dbReference type="Proteomes" id="UP000594261">
    <property type="component" value="Chromosome 2"/>
</dbReference>
<dbReference type="InParanoid" id="A0A7N2QZZ8"/>
<protein>
    <recommendedName>
        <fullName evidence="3">Reverse transcriptase Ty1/copia-type domain-containing protein</fullName>
    </recommendedName>
</protein>
<dbReference type="AlphaFoldDB" id="A0A7N2QZZ8"/>
<dbReference type="OMA" id="HRFNMEN"/>
<dbReference type="PANTHER" id="PTHR11439">
    <property type="entry name" value="GAG-POL-RELATED RETROTRANSPOSON"/>
    <property type="match status" value="1"/>
</dbReference>
<dbReference type="InterPro" id="IPR043502">
    <property type="entry name" value="DNA/RNA_pol_sf"/>
</dbReference>
<evidence type="ECO:0000313" key="2">
    <source>
        <dbReference type="Proteomes" id="UP000594261"/>
    </source>
</evidence>
<name>A0A7N2QZZ8_QUELO</name>
<sequence length="196" mass="22027">MWKTWIQTPYPLLQVAIAVSCQWDLKQLDVSNAFLHGYLKEEITKTSHDLTLTQSKYASDVLHRFNMENSKPTKTPPCPSTRLVPHDGVTLFDPTQYRSMVGALQYLTFTRPDIAFIVHQLCQFMSHPTTTHLEATKHVLRYIKGTLNFGISFTPSPLTLTAFSDSNWAGDPTDGHSTTGLVVFLGPNSISWSAKK</sequence>
<dbReference type="PROSITE" id="PS51257">
    <property type="entry name" value="PROKAR_LIPOPROTEIN"/>
    <property type="match status" value="1"/>
</dbReference>
<dbReference type="Gramene" id="QL02p084571:mrna">
    <property type="protein sequence ID" value="QL02p084571:mrna"/>
    <property type="gene ID" value="QL02p084571"/>
</dbReference>
<dbReference type="PANTHER" id="PTHR11439:SF455">
    <property type="entry name" value="RLK (RECEPTOR-LIKE PROTEIN KINASE) 8, PUTATIVE-RELATED"/>
    <property type="match status" value="1"/>
</dbReference>
<evidence type="ECO:0008006" key="3">
    <source>
        <dbReference type="Google" id="ProtNLM"/>
    </source>
</evidence>
<reference evidence="2" key="1">
    <citation type="journal article" date="2016" name="G3 (Bethesda)">
        <title>First Draft Assembly and Annotation of the Genome of a California Endemic Oak Quercus lobata Nee (Fagaceae).</title>
        <authorList>
            <person name="Sork V.L."/>
            <person name="Fitz-Gibbon S.T."/>
            <person name="Puiu D."/>
            <person name="Crepeau M."/>
            <person name="Gugger P.F."/>
            <person name="Sherman R."/>
            <person name="Stevens K."/>
            <person name="Langley C.H."/>
            <person name="Pellegrini M."/>
            <person name="Salzberg S.L."/>
        </authorList>
    </citation>
    <scope>NUCLEOTIDE SEQUENCE [LARGE SCALE GENOMIC DNA]</scope>
    <source>
        <strain evidence="2">cv. SW786</strain>
    </source>
</reference>
<dbReference type="EnsemblPlants" id="QL02p084571:mrna">
    <property type="protein sequence ID" value="QL02p084571:mrna"/>
    <property type="gene ID" value="QL02p084571"/>
</dbReference>
<dbReference type="SUPFAM" id="SSF56672">
    <property type="entry name" value="DNA/RNA polymerases"/>
    <property type="match status" value="1"/>
</dbReference>
<reference evidence="1" key="2">
    <citation type="submission" date="2021-01" db="UniProtKB">
        <authorList>
            <consortium name="EnsemblPlants"/>
        </authorList>
    </citation>
    <scope>IDENTIFICATION</scope>
</reference>
<proteinExistence type="predicted"/>